<evidence type="ECO:0000256" key="2">
    <source>
        <dbReference type="ARBA" id="ARBA00010790"/>
    </source>
</evidence>
<evidence type="ECO:0000256" key="3">
    <source>
        <dbReference type="ARBA" id="ARBA00022630"/>
    </source>
</evidence>
<dbReference type="SUPFAM" id="SSF54373">
    <property type="entry name" value="FAD-linked reductases, C-terminal domain"/>
    <property type="match status" value="1"/>
</dbReference>
<feature type="active site" description="Proton donor" evidence="5">
    <location>
        <position position="567"/>
    </location>
</feature>
<evidence type="ECO:0000256" key="4">
    <source>
        <dbReference type="ARBA" id="ARBA00022827"/>
    </source>
</evidence>
<keyword evidence="3" id="KW-0285">Flavoprotein</keyword>
<dbReference type="InterPro" id="IPR000172">
    <property type="entry name" value="GMC_OxRdtase_N"/>
</dbReference>
<feature type="active site" description="Proton acceptor" evidence="5">
    <location>
        <position position="610"/>
    </location>
</feature>
<dbReference type="Proteomes" id="UP000305067">
    <property type="component" value="Unassembled WGS sequence"/>
</dbReference>
<gene>
    <name evidence="7" type="ORF">BDV98DRAFT_571092</name>
</gene>
<dbReference type="AlphaFoldDB" id="A0A5C3QCR0"/>
<dbReference type="EMBL" id="ML178833">
    <property type="protein sequence ID" value="TFK99511.1"/>
    <property type="molecule type" value="Genomic_DNA"/>
</dbReference>
<keyword evidence="8" id="KW-1185">Reference proteome</keyword>
<dbReference type="PANTHER" id="PTHR11552:SF147">
    <property type="entry name" value="CHOLINE DEHYDROGENASE, MITOCHONDRIAL"/>
    <property type="match status" value="1"/>
</dbReference>
<dbReference type="Gene3D" id="3.50.50.60">
    <property type="entry name" value="FAD/NAD(P)-binding domain"/>
    <property type="match status" value="1"/>
</dbReference>
<dbReference type="InterPro" id="IPR007867">
    <property type="entry name" value="GMC_OxRtase_C"/>
</dbReference>
<dbReference type="OrthoDB" id="269227at2759"/>
<evidence type="ECO:0000313" key="8">
    <source>
        <dbReference type="Proteomes" id="UP000305067"/>
    </source>
</evidence>
<dbReference type="STRING" id="1884261.A0A5C3QCR0"/>
<dbReference type="Gene3D" id="3.30.560.10">
    <property type="entry name" value="Glucose Oxidase, domain 3"/>
    <property type="match status" value="1"/>
</dbReference>
<sequence length="636" mass="69644">MAAPVTSSPAVSQLLAVLTRRKNMLGSVSVAALLLVLRYWLSKDRGTKHVGIESTQDEYDYIVVGGGTAGCALAARLSENPNIRVLLIEAGGSGKELLFSRTPSAYGRLLYSKYCFPFRTEPQIHAKGQQRFWPRAKMLGGCSSINASMAQYGSPEDFDEWAEIIKDDSWAWTNFSKYFRKFENYTANPAYPEVDLAHRGNSGPVTVGYFSYLHPVANVFVKACEAVGIPFVADFNGEKGPLGVNRIMTYVDEKYRRVSAETAYLTAEVLARKNLTIAKHTTTTRVLIETVNGARRATGVEITPTTGGSRRTIHARKEVVLTAGAIHSPHILMLSGVGSASHLTEHNVPVVHDLPGVGQNLVDHPVFDLYFKDKTGTSLNVLQGELTLQKIFQFVKAYGQLLLGNGGPISTNLGESAAFVRSDDPKLFPPAEYPVHPLDTTSSKNSPDLELFVTPVAYTEHGLNMWKTMTFALHVYLLRPSSTGDIRLSSSDPFAHPIMNPNYLKAPEDLEKLVRGAKLCLKIANTKPLSGMVDVTSTDVTLDHSSHLKSDDEIRELVKERVETVYHPTSTCRMAPLDQGGVVDSELKVYGIEGLRVCDASIFPFILSGHTAGACYATAEKLADMLKKSFTQVPTK</sequence>
<reference evidence="7 8" key="1">
    <citation type="journal article" date="2019" name="Nat. Ecol. Evol.">
        <title>Megaphylogeny resolves global patterns of mushroom evolution.</title>
        <authorList>
            <person name="Varga T."/>
            <person name="Krizsan K."/>
            <person name="Foldi C."/>
            <person name="Dima B."/>
            <person name="Sanchez-Garcia M."/>
            <person name="Sanchez-Ramirez S."/>
            <person name="Szollosi G.J."/>
            <person name="Szarkandi J.G."/>
            <person name="Papp V."/>
            <person name="Albert L."/>
            <person name="Andreopoulos W."/>
            <person name="Angelini C."/>
            <person name="Antonin V."/>
            <person name="Barry K.W."/>
            <person name="Bougher N.L."/>
            <person name="Buchanan P."/>
            <person name="Buyck B."/>
            <person name="Bense V."/>
            <person name="Catcheside P."/>
            <person name="Chovatia M."/>
            <person name="Cooper J."/>
            <person name="Damon W."/>
            <person name="Desjardin D."/>
            <person name="Finy P."/>
            <person name="Geml J."/>
            <person name="Haridas S."/>
            <person name="Hughes K."/>
            <person name="Justo A."/>
            <person name="Karasinski D."/>
            <person name="Kautmanova I."/>
            <person name="Kiss B."/>
            <person name="Kocsube S."/>
            <person name="Kotiranta H."/>
            <person name="LaButti K.M."/>
            <person name="Lechner B.E."/>
            <person name="Liimatainen K."/>
            <person name="Lipzen A."/>
            <person name="Lukacs Z."/>
            <person name="Mihaltcheva S."/>
            <person name="Morgado L.N."/>
            <person name="Niskanen T."/>
            <person name="Noordeloos M.E."/>
            <person name="Ohm R.A."/>
            <person name="Ortiz-Santana B."/>
            <person name="Ovrebo C."/>
            <person name="Racz N."/>
            <person name="Riley R."/>
            <person name="Savchenko A."/>
            <person name="Shiryaev A."/>
            <person name="Soop K."/>
            <person name="Spirin V."/>
            <person name="Szebenyi C."/>
            <person name="Tomsovsky M."/>
            <person name="Tulloss R.E."/>
            <person name="Uehling J."/>
            <person name="Grigoriev I.V."/>
            <person name="Vagvolgyi C."/>
            <person name="Papp T."/>
            <person name="Martin F.M."/>
            <person name="Miettinen O."/>
            <person name="Hibbett D.S."/>
            <person name="Nagy L.G."/>
        </authorList>
    </citation>
    <scope>NUCLEOTIDE SEQUENCE [LARGE SCALE GENOMIC DNA]</scope>
    <source>
        <strain evidence="7 8">CBS 309.79</strain>
    </source>
</reference>
<dbReference type="InterPro" id="IPR036188">
    <property type="entry name" value="FAD/NAD-bd_sf"/>
</dbReference>
<dbReference type="InterPro" id="IPR012132">
    <property type="entry name" value="GMC_OxRdtase"/>
</dbReference>
<evidence type="ECO:0000259" key="6">
    <source>
        <dbReference type="PROSITE" id="PS00624"/>
    </source>
</evidence>
<accession>A0A5C3QCR0</accession>
<dbReference type="Pfam" id="PF05199">
    <property type="entry name" value="GMC_oxred_C"/>
    <property type="match status" value="1"/>
</dbReference>
<evidence type="ECO:0000256" key="1">
    <source>
        <dbReference type="ARBA" id="ARBA00001974"/>
    </source>
</evidence>
<proteinExistence type="inferred from homology"/>
<evidence type="ECO:0000256" key="5">
    <source>
        <dbReference type="PIRSR" id="PIRSR000137-1"/>
    </source>
</evidence>
<comment type="cofactor">
    <cofactor evidence="1">
        <name>FAD</name>
        <dbReference type="ChEBI" id="CHEBI:57692"/>
    </cofactor>
</comment>
<dbReference type="PANTHER" id="PTHR11552">
    <property type="entry name" value="GLUCOSE-METHANOL-CHOLINE GMC OXIDOREDUCTASE"/>
    <property type="match status" value="1"/>
</dbReference>
<dbReference type="SUPFAM" id="SSF51905">
    <property type="entry name" value="FAD/NAD(P)-binding domain"/>
    <property type="match status" value="1"/>
</dbReference>
<organism evidence="7 8">
    <name type="scientific">Pterulicium gracile</name>
    <dbReference type="NCBI Taxonomy" id="1884261"/>
    <lineage>
        <taxon>Eukaryota</taxon>
        <taxon>Fungi</taxon>
        <taxon>Dikarya</taxon>
        <taxon>Basidiomycota</taxon>
        <taxon>Agaricomycotina</taxon>
        <taxon>Agaricomycetes</taxon>
        <taxon>Agaricomycetidae</taxon>
        <taxon>Agaricales</taxon>
        <taxon>Pleurotineae</taxon>
        <taxon>Pterulaceae</taxon>
        <taxon>Pterulicium</taxon>
    </lineage>
</organism>
<comment type="similarity">
    <text evidence="2">Belongs to the GMC oxidoreductase family.</text>
</comment>
<dbReference type="GO" id="GO:0050660">
    <property type="term" value="F:flavin adenine dinucleotide binding"/>
    <property type="evidence" value="ECO:0007669"/>
    <property type="project" value="InterPro"/>
</dbReference>
<name>A0A5C3QCR0_9AGAR</name>
<keyword evidence="4" id="KW-0274">FAD</keyword>
<dbReference type="PROSITE" id="PS00624">
    <property type="entry name" value="GMC_OXRED_2"/>
    <property type="match status" value="1"/>
</dbReference>
<dbReference type="GO" id="GO:0016614">
    <property type="term" value="F:oxidoreductase activity, acting on CH-OH group of donors"/>
    <property type="evidence" value="ECO:0007669"/>
    <property type="project" value="InterPro"/>
</dbReference>
<dbReference type="Pfam" id="PF00732">
    <property type="entry name" value="GMC_oxred_N"/>
    <property type="match status" value="1"/>
</dbReference>
<protein>
    <recommendedName>
        <fullName evidence="6">Glucose-methanol-choline oxidoreductase N-terminal domain-containing protein</fullName>
    </recommendedName>
</protein>
<feature type="domain" description="Glucose-methanol-choline oxidoreductase N-terminal" evidence="6">
    <location>
        <begin position="324"/>
        <end position="338"/>
    </location>
</feature>
<dbReference type="PIRSF" id="PIRSF000137">
    <property type="entry name" value="Alcohol_oxidase"/>
    <property type="match status" value="1"/>
</dbReference>
<evidence type="ECO:0000313" key="7">
    <source>
        <dbReference type="EMBL" id="TFK99511.1"/>
    </source>
</evidence>